<dbReference type="InterPro" id="IPR001752">
    <property type="entry name" value="Kinesin_motor_dom"/>
</dbReference>
<keyword evidence="6 12" id="KW-0175">Coiled coil</keyword>
<dbReference type="STRING" id="299123.ENSLSDP00000024639"/>
<dbReference type="Gene3D" id="3.40.850.10">
    <property type="entry name" value="Kinesin motor domain"/>
    <property type="match status" value="1"/>
</dbReference>
<evidence type="ECO:0000256" key="10">
    <source>
        <dbReference type="ARBA" id="ARBA00023273"/>
    </source>
</evidence>
<evidence type="ECO:0000256" key="6">
    <source>
        <dbReference type="ARBA" id="ARBA00023054"/>
    </source>
</evidence>
<dbReference type="GO" id="GO:0007052">
    <property type="term" value="P:mitotic spindle organization"/>
    <property type="evidence" value="ECO:0007669"/>
    <property type="project" value="TreeGrafter"/>
</dbReference>
<dbReference type="GO" id="GO:0005524">
    <property type="term" value="F:ATP binding"/>
    <property type="evidence" value="ECO:0007669"/>
    <property type="project" value="UniProtKB-UniRule"/>
</dbReference>
<feature type="domain" description="Kinesin motor" evidence="14">
    <location>
        <begin position="7"/>
        <end position="346"/>
    </location>
</feature>
<dbReference type="Proteomes" id="UP000197619">
    <property type="component" value="Unassembled WGS sequence"/>
</dbReference>
<dbReference type="PROSITE" id="PS00411">
    <property type="entry name" value="KINESIN_MOTOR_1"/>
    <property type="match status" value="1"/>
</dbReference>
<feature type="compositionally biased region" description="Basic and acidic residues" evidence="13">
    <location>
        <begin position="625"/>
        <end position="639"/>
    </location>
</feature>
<feature type="region of interest" description="Disordered" evidence="13">
    <location>
        <begin position="454"/>
        <end position="477"/>
    </location>
</feature>
<dbReference type="SMART" id="SM00129">
    <property type="entry name" value="KISc"/>
    <property type="match status" value="1"/>
</dbReference>
<gene>
    <name evidence="15" type="primary">KIF7</name>
    <name evidence="15" type="ORF">RLOC_00012534</name>
</gene>
<evidence type="ECO:0000256" key="11">
    <source>
        <dbReference type="PROSITE-ProRule" id="PRU00283"/>
    </source>
</evidence>
<dbReference type="EMBL" id="MUZQ01000030">
    <property type="protein sequence ID" value="OWK62123.1"/>
    <property type="molecule type" value="Genomic_DNA"/>
</dbReference>
<feature type="region of interest" description="Disordered" evidence="13">
    <location>
        <begin position="606"/>
        <end position="648"/>
    </location>
</feature>
<dbReference type="FunFam" id="3.40.850.10:FF:000025">
    <property type="entry name" value="kinesin-like protein KIF27 isoform X1"/>
    <property type="match status" value="1"/>
</dbReference>
<evidence type="ECO:0000256" key="3">
    <source>
        <dbReference type="ARBA" id="ARBA00022490"/>
    </source>
</evidence>
<name>A0A218V802_9PASE</name>
<evidence type="ECO:0000313" key="16">
    <source>
        <dbReference type="Proteomes" id="UP000197619"/>
    </source>
</evidence>
<dbReference type="GO" id="GO:0051231">
    <property type="term" value="P:spindle elongation"/>
    <property type="evidence" value="ECO:0007669"/>
    <property type="project" value="TreeGrafter"/>
</dbReference>
<dbReference type="InterPro" id="IPR019821">
    <property type="entry name" value="Kinesin_motor_CS"/>
</dbReference>
<dbReference type="PANTHER" id="PTHR47969">
    <property type="entry name" value="CHROMOSOME-ASSOCIATED KINESIN KIF4A-RELATED"/>
    <property type="match status" value="1"/>
</dbReference>
<dbReference type="Pfam" id="PF00225">
    <property type="entry name" value="Kinesin"/>
    <property type="match status" value="1"/>
</dbReference>
<evidence type="ECO:0000256" key="5">
    <source>
        <dbReference type="ARBA" id="ARBA00022840"/>
    </source>
</evidence>
<keyword evidence="5 11" id="KW-0067">ATP-binding</keyword>
<feature type="coiled-coil region" evidence="12">
    <location>
        <begin position="760"/>
        <end position="940"/>
    </location>
</feature>
<dbReference type="InterPro" id="IPR027640">
    <property type="entry name" value="Kinesin-like_fam"/>
</dbReference>
<dbReference type="GO" id="GO:0005875">
    <property type="term" value="C:microtubule associated complex"/>
    <property type="evidence" value="ECO:0007669"/>
    <property type="project" value="TreeGrafter"/>
</dbReference>
<dbReference type="InterPro" id="IPR036961">
    <property type="entry name" value="Kinesin_motor_dom_sf"/>
</dbReference>
<feature type="compositionally biased region" description="Basic and acidic residues" evidence="13">
    <location>
        <begin position="1362"/>
        <end position="1374"/>
    </location>
</feature>
<evidence type="ECO:0000256" key="2">
    <source>
        <dbReference type="ARBA" id="ARBA00004245"/>
    </source>
</evidence>
<comment type="caution">
    <text evidence="15">The sequence shown here is derived from an EMBL/GenBank/DDBJ whole genome shotgun (WGS) entry which is preliminary data.</text>
</comment>
<evidence type="ECO:0000256" key="8">
    <source>
        <dbReference type="ARBA" id="ARBA00023175"/>
    </source>
</evidence>
<feature type="region of interest" description="Disordered" evidence="13">
    <location>
        <begin position="1348"/>
        <end position="1433"/>
    </location>
</feature>
<protein>
    <submittedName>
        <fullName evidence="15">Kinesin-like protein KIF7</fullName>
    </submittedName>
</protein>
<keyword evidence="9" id="KW-0206">Cytoskeleton</keyword>
<keyword evidence="7" id="KW-0969">Cilium</keyword>
<evidence type="ECO:0000256" key="9">
    <source>
        <dbReference type="ARBA" id="ARBA00023212"/>
    </source>
</evidence>
<keyword evidence="4 11" id="KW-0547">Nucleotide-binding</keyword>
<evidence type="ECO:0000256" key="7">
    <source>
        <dbReference type="ARBA" id="ARBA00023069"/>
    </source>
</evidence>
<keyword evidence="3" id="KW-0963">Cytoplasm</keyword>
<feature type="compositionally biased region" description="Basic and acidic residues" evidence="13">
    <location>
        <begin position="1393"/>
        <end position="1404"/>
    </location>
</feature>
<dbReference type="PROSITE" id="PS50067">
    <property type="entry name" value="KINESIN_MOTOR_2"/>
    <property type="match status" value="1"/>
</dbReference>
<dbReference type="SUPFAM" id="SSF52540">
    <property type="entry name" value="P-loop containing nucleoside triphosphate hydrolases"/>
    <property type="match status" value="1"/>
</dbReference>
<sequence>MAAEAAVVRVAVRVRPLLPREALRGHRPCLRSDAATGEVALGRRRFRFAAVLPEAAGQAAVYRACVQPLLRAFFRGFNATVFAYGQTGSGKTYTIGEASVASINEDEQGIIPRAMAETFRLIDENDLIDYTVRVSYLEVYKEEFRDLLQVDTASKDIQIREDDKGNIVLCGVKESEVEGLDEVLSLLEMGNTAKHTGATHINRQSSRSHTIFTVTMEQRRGAGRLPLHHRPPAVPAPGQVLVSKFHFVDLAGSERIVKTGNTGERLKESIQINCGLLALGNVISALGDPRRKTTHIPYRDSKITRILKDSLGGNAQTVMIACVSPSSSDFDESLNTLNYANRAQNIQNKAVVNCRKETEHIEELHLQIKNLQKALEQRQRSETRIIHRSGSGKRGAPDATARLLAECAHYRTCTDAAHRLLTELQEDSNLTVEQILRVKEWLCAVESERSELTSAGLDSGIESTSMEEQGQEAQGSKPAKAQVIVGKNLRLQGCCVLAEIGREGQMLTLPLFYFGEQVSTEKKCESIKDEQVAKLQRQVERLEEENRDFLAALEDAMEQYKLQSDKLQEQQDKISELHVRLEMAMPNLLLFFLFTLHPRLLLGHSWHKGDRHPNHAQRPTGDPEAMLRRELSQDSEKPSELSSGEEMEEWERKQSLSQCRSALISDVEANAACGKRDPKFKQERDFQVERRGKWRQCPFNSGGAAGAVKRQVALIGCWTIFHGLVDFPDLGICVPEVCGKRESLLGSWERLSGKDSEWRLVQAQQKIRELAINIRMKEELITELIKTGKDAQALNKQYSQKINELEQEAEQVRAELSDSQKQLQELEGKEPWDPGEKRKLQEYRTRLAAARSKAQVLCRKKQATERLVSLAAQSEKRVQELERNIQLMRRQQGQLQRRLREESEQKRRLETEVNKGQHRVKELELKHEQHQKILRIKTEEIAAFQRKRRSGSNGSVISLEQQQKIEEQKKWLDMEMDKVLEQRQALDELEDELRKREAIVAKKEALLQEKNGLESKRLRSSQALTDDIVRVSSRLEHLEKELSEKNGQLRHGSAHDQQQIRQEINSLRQEKDQLLKQRLELDNKLRQGTLLSPEEERILFQLDEAIEALDAAIEYKNESITCRQRVLRASASLLSQCEMNLMAKLSYLSSSETRALLCKYFDKVVTLREDQHRQHIAFSELEMQLEEQQQLVYWLEAAVERQRLEMDRQLTLQQKEHEQNMQLLLQQSREHLDEGLASSKLQYEARIQVLEKELSRYMWANQELNQRLNNMNLHPGQTKGERKPRLELCCSCQVKRDVQFPRTWSSSEQCHTLILSSLYPQFFPAGMERSIHGAGDRAAPELGASEEFSLREQPVPPAAAEESPRARDESRDLVHAPLPSTWRRSSLPSDSPGDPRHRDTEHSLRAGQPHELLPPRSLAAPKPRRELRRASLNVSPVPYHPAMIDVRKNPL</sequence>
<organism evidence="15 16">
    <name type="scientific">Lonchura striata</name>
    <name type="common">white-rumped munia</name>
    <dbReference type="NCBI Taxonomy" id="40157"/>
    <lineage>
        <taxon>Eukaryota</taxon>
        <taxon>Metazoa</taxon>
        <taxon>Chordata</taxon>
        <taxon>Craniata</taxon>
        <taxon>Vertebrata</taxon>
        <taxon>Euteleostomi</taxon>
        <taxon>Archelosauria</taxon>
        <taxon>Archosauria</taxon>
        <taxon>Dinosauria</taxon>
        <taxon>Saurischia</taxon>
        <taxon>Theropoda</taxon>
        <taxon>Coelurosauria</taxon>
        <taxon>Aves</taxon>
        <taxon>Neognathae</taxon>
        <taxon>Neoaves</taxon>
        <taxon>Telluraves</taxon>
        <taxon>Australaves</taxon>
        <taxon>Passeriformes</taxon>
        <taxon>Passeroidea</taxon>
        <taxon>Estrildidae</taxon>
        <taxon>Estrildinae</taxon>
        <taxon>Lonchura</taxon>
    </lineage>
</organism>
<comment type="similarity">
    <text evidence="11">Belongs to the TRAFAC class myosin-kinesin ATPase superfamily. Kinesin family.</text>
</comment>
<keyword evidence="8 11" id="KW-0505">Motor protein</keyword>
<evidence type="ECO:0000256" key="12">
    <source>
        <dbReference type="SAM" id="Coils"/>
    </source>
</evidence>
<feature type="coiled-coil region" evidence="12">
    <location>
        <begin position="525"/>
        <end position="577"/>
    </location>
</feature>
<dbReference type="PANTHER" id="PTHR47969:SF8">
    <property type="entry name" value="KINESIN FAMILY MEMBER 7"/>
    <property type="match status" value="1"/>
</dbReference>
<dbReference type="GO" id="GO:0003777">
    <property type="term" value="F:microtubule motor activity"/>
    <property type="evidence" value="ECO:0007669"/>
    <property type="project" value="InterPro"/>
</dbReference>
<dbReference type="GO" id="GO:0007018">
    <property type="term" value="P:microtubule-based movement"/>
    <property type="evidence" value="ECO:0007669"/>
    <property type="project" value="InterPro"/>
</dbReference>
<feature type="binding site" evidence="11">
    <location>
        <begin position="85"/>
        <end position="92"/>
    </location>
    <ligand>
        <name>ATP</name>
        <dbReference type="ChEBI" id="CHEBI:30616"/>
    </ligand>
</feature>
<evidence type="ECO:0000256" key="1">
    <source>
        <dbReference type="ARBA" id="ARBA00004138"/>
    </source>
</evidence>
<feature type="coiled-coil region" evidence="12">
    <location>
        <begin position="354"/>
        <end position="381"/>
    </location>
</feature>
<keyword evidence="10" id="KW-0966">Cell projection</keyword>
<comment type="subcellular location">
    <subcellularLocation>
        <location evidence="1">Cell projection</location>
        <location evidence="1">Cilium</location>
    </subcellularLocation>
    <subcellularLocation>
        <location evidence="2">Cytoplasm</location>
        <location evidence="2">Cytoskeleton</location>
    </subcellularLocation>
</comment>
<dbReference type="PRINTS" id="PR00380">
    <property type="entry name" value="KINESINHEAVY"/>
</dbReference>
<evidence type="ECO:0000313" key="15">
    <source>
        <dbReference type="EMBL" id="OWK62123.1"/>
    </source>
</evidence>
<evidence type="ECO:0000256" key="13">
    <source>
        <dbReference type="SAM" id="MobiDB-lite"/>
    </source>
</evidence>
<evidence type="ECO:0000256" key="4">
    <source>
        <dbReference type="ARBA" id="ARBA00022741"/>
    </source>
</evidence>
<dbReference type="InterPro" id="IPR027417">
    <property type="entry name" value="P-loop_NTPase"/>
</dbReference>
<accession>A0A218V802</accession>
<dbReference type="GO" id="GO:0008017">
    <property type="term" value="F:microtubule binding"/>
    <property type="evidence" value="ECO:0007669"/>
    <property type="project" value="InterPro"/>
</dbReference>
<feature type="coiled-coil region" evidence="12">
    <location>
        <begin position="1214"/>
        <end position="1267"/>
    </location>
</feature>
<feature type="compositionally biased region" description="Polar residues" evidence="13">
    <location>
        <begin position="461"/>
        <end position="474"/>
    </location>
</feature>
<feature type="coiled-coil region" evidence="12">
    <location>
        <begin position="972"/>
        <end position="1087"/>
    </location>
</feature>
<evidence type="ECO:0000259" key="14">
    <source>
        <dbReference type="PROSITE" id="PS50067"/>
    </source>
</evidence>
<proteinExistence type="inferred from homology"/>
<dbReference type="Pfam" id="PF25764">
    <property type="entry name" value="KIF21A_4th"/>
    <property type="match status" value="1"/>
</dbReference>
<dbReference type="GO" id="GO:0005929">
    <property type="term" value="C:cilium"/>
    <property type="evidence" value="ECO:0007669"/>
    <property type="project" value="UniProtKB-SubCell"/>
</dbReference>
<reference evidence="15 16" key="1">
    <citation type="submission" date="2017-05" db="EMBL/GenBank/DDBJ databases">
        <title>Genome of assembly of the Bengalese finch, Lonchura striata domestica.</title>
        <authorList>
            <person name="Colquitt B.M."/>
            <person name="Brainard M.S."/>
        </authorList>
    </citation>
    <scope>NUCLEOTIDE SEQUENCE [LARGE SCALE GENOMIC DNA]</scope>
    <source>
        <strain evidence="15">White83orange57</strain>
    </source>
</reference>
<keyword evidence="16" id="KW-1185">Reference proteome</keyword>